<evidence type="ECO:0000259" key="1">
    <source>
        <dbReference type="SMART" id="SM00225"/>
    </source>
</evidence>
<reference evidence="2 3" key="1">
    <citation type="submission" date="2021-04" db="EMBL/GenBank/DDBJ databases">
        <authorList>
            <person name="Bliznina A."/>
        </authorList>
    </citation>
    <scope>NUCLEOTIDE SEQUENCE [LARGE SCALE GENOMIC DNA]</scope>
</reference>
<dbReference type="Proteomes" id="UP001158576">
    <property type="component" value="Chromosome 1"/>
</dbReference>
<dbReference type="PANTHER" id="PTHR14499">
    <property type="entry name" value="POTASSIUM CHANNEL TETRAMERIZATION DOMAIN-CONTAINING"/>
    <property type="match status" value="1"/>
</dbReference>
<dbReference type="PANTHER" id="PTHR14499:SF145">
    <property type="entry name" value="POTASSIUM CHANNEL REGULATORY PROTEIN-LIKE"/>
    <property type="match status" value="1"/>
</dbReference>
<evidence type="ECO:0000313" key="2">
    <source>
        <dbReference type="EMBL" id="CAG5106809.1"/>
    </source>
</evidence>
<name>A0ABN7SUK0_OIKDI</name>
<feature type="domain" description="BTB" evidence="1">
    <location>
        <begin position="28"/>
        <end position="125"/>
    </location>
</feature>
<keyword evidence="3" id="KW-1185">Reference proteome</keyword>
<dbReference type="InterPro" id="IPR003131">
    <property type="entry name" value="T1-type_BTB"/>
</dbReference>
<dbReference type="SUPFAM" id="SSF54695">
    <property type="entry name" value="POZ domain"/>
    <property type="match status" value="1"/>
</dbReference>
<dbReference type="Gene3D" id="3.30.710.10">
    <property type="entry name" value="Potassium Channel Kv1.1, Chain A"/>
    <property type="match status" value="1"/>
</dbReference>
<dbReference type="InterPro" id="IPR011333">
    <property type="entry name" value="SKP1/BTB/POZ_sf"/>
</dbReference>
<dbReference type="SMART" id="SM00225">
    <property type="entry name" value="BTB"/>
    <property type="match status" value="1"/>
</dbReference>
<dbReference type="EMBL" id="OU015566">
    <property type="protein sequence ID" value="CAG5106809.1"/>
    <property type="molecule type" value="Genomic_DNA"/>
</dbReference>
<organism evidence="2 3">
    <name type="scientific">Oikopleura dioica</name>
    <name type="common">Tunicate</name>
    <dbReference type="NCBI Taxonomy" id="34765"/>
    <lineage>
        <taxon>Eukaryota</taxon>
        <taxon>Metazoa</taxon>
        <taxon>Chordata</taxon>
        <taxon>Tunicata</taxon>
        <taxon>Appendicularia</taxon>
        <taxon>Copelata</taxon>
        <taxon>Oikopleuridae</taxon>
        <taxon>Oikopleura</taxon>
    </lineage>
</organism>
<evidence type="ECO:0000313" key="3">
    <source>
        <dbReference type="Proteomes" id="UP001158576"/>
    </source>
</evidence>
<protein>
    <submittedName>
        <fullName evidence="2">Oidioi.mRNA.OKI2018_I69.chr1.g3009.t1.cds</fullName>
    </submittedName>
</protein>
<sequence>MEEIKTISFAEDEMKHIPQQLEEFSFPAILELNVGGSNFTTSLSTMRKYKSMFSSMFSGKFEVVKDANGRYFIDRDPEVFCHILDFMRSDALPPRCHFLKVYNEALYLSFDYLIEKLSVTQPVAGKLVRDCFLRGSLKYSQKFDELIRLAKEMALAQGGARKSKMKIAVFKDKAENMTEHRSTALWKTSEALATPIQKHIALESVMNHFLRKISVTVAEASIQ</sequence>
<gene>
    <name evidence="2" type="ORF">OKIOD_LOCUS11774</name>
</gene>
<accession>A0ABN7SUK0</accession>
<dbReference type="Pfam" id="PF02214">
    <property type="entry name" value="BTB_2"/>
    <property type="match status" value="1"/>
</dbReference>
<dbReference type="InterPro" id="IPR000210">
    <property type="entry name" value="BTB/POZ_dom"/>
</dbReference>
<proteinExistence type="predicted"/>